<evidence type="ECO:0000313" key="6">
    <source>
        <dbReference type="EMBL" id="TEU03601.1"/>
    </source>
</evidence>
<dbReference type="Proteomes" id="UP000316674">
    <property type="component" value="Unassembled WGS sequence"/>
</dbReference>
<sequence length="71" mass="8588">MRPKPVLRRKKSCDFCRSKLLDYLNVRILQRYVDSRARIKCRRRTGVCAKHQRRLSNAIKRAREMALLPYK</sequence>
<dbReference type="Pfam" id="PF01084">
    <property type="entry name" value="Ribosomal_S18"/>
    <property type="match status" value="1"/>
</dbReference>
<dbReference type="PANTHER" id="PTHR13479">
    <property type="entry name" value="30S RIBOSOMAL PROTEIN S18"/>
    <property type="match status" value="1"/>
</dbReference>
<dbReference type="AlphaFoldDB" id="A0A523ZII2"/>
<dbReference type="NCBIfam" id="TIGR00165">
    <property type="entry name" value="S18"/>
    <property type="match status" value="1"/>
</dbReference>
<dbReference type="PANTHER" id="PTHR13479:SF40">
    <property type="entry name" value="SMALL RIBOSOMAL SUBUNIT PROTEIN BS18M"/>
    <property type="match status" value="1"/>
</dbReference>
<evidence type="ECO:0000313" key="7">
    <source>
        <dbReference type="Proteomes" id="UP000316674"/>
    </source>
</evidence>
<keyword evidence="4" id="KW-0694">RNA-binding</keyword>
<dbReference type="HAMAP" id="MF_00270">
    <property type="entry name" value="Ribosomal_bS18"/>
    <property type="match status" value="1"/>
</dbReference>
<dbReference type="GO" id="GO:0006412">
    <property type="term" value="P:translation"/>
    <property type="evidence" value="ECO:0007669"/>
    <property type="project" value="UniProtKB-UniRule"/>
</dbReference>
<dbReference type="GO" id="GO:0003735">
    <property type="term" value="F:structural constituent of ribosome"/>
    <property type="evidence" value="ECO:0007669"/>
    <property type="project" value="InterPro"/>
</dbReference>
<dbReference type="SUPFAM" id="SSF46911">
    <property type="entry name" value="Ribosomal protein S18"/>
    <property type="match status" value="1"/>
</dbReference>
<dbReference type="InterPro" id="IPR036870">
    <property type="entry name" value="Ribosomal_bS18_sf"/>
</dbReference>
<evidence type="ECO:0000256" key="3">
    <source>
        <dbReference type="ARBA" id="ARBA00023274"/>
    </source>
</evidence>
<organism evidence="6 7">
    <name type="scientific">Aerophobetes bacterium</name>
    <dbReference type="NCBI Taxonomy" id="2030807"/>
    <lineage>
        <taxon>Bacteria</taxon>
        <taxon>Candidatus Aerophobota</taxon>
    </lineage>
</organism>
<evidence type="ECO:0000256" key="1">
    <source>
        <dbReference type="ARBA" id="ARBA00005589"/>
    </source>
</evidence>
<keyword evidence="4" id="KW-0699">rRNA-binding</keyword>
<name>A0A523ZII2_UNCAE</name>
<keyword evidence="2 4" id="KW-0689">Ribosomal protein</keyword>
<comment type="subunit">
    <text evidence="4">Part of the 30S ribosomal subunit. Forms a tight heterodimer with protein bS6.</text>
</comment>
<dbReference type="GO" id="GO:0022627">
    <property type="term" value="C:cytosolic small ribosomal subunit"/>
    <property type="evidence" value="ECO:0007669"/>
    <property type="project" value="TreeGrafter"/>
</dbReference>
<reference evidence="6 7" key="1">
    <citation type="submission" date="2019-03" db="EMBL/GenBank/DDBJ databases">
        <title>Metabolic potential of uncultured bacteria and archaea associated with petroleum seepage in deep-sea sediments.</title>
        <authorList>
            <person name="Dong X."/>
            <person name="Hubert C."/>
        </authorList>
    </citation>
    <scope>NUCLEOTIDE SEQUENCE [LARGE SCALE GENOMIC DNA]</scope>
    <source>
        <strain evidence="6">E26_bin6</strain>
    </source>
</reference>
<dbReference type="Gene3D" id="4.10.640.10">
    <property type="entry name" value="Ribosomal protein S18"/>
    <property type="match status" value="1"/>
</dbReference>
<dbReference type="GO" id="GO:0070181">
    <property type="term" value="F:small ribosomal subunit rRNA binding"/>
    <property type="evidence" value="ECO:0007669"/>
    <property type="project" value="TreeGrafter"/>
</dbReference>
<comment type="similarity">
    <text evidence="1 4 5">Belongs to the bacterial ribosomal protein bS18 family.</text>
</comment>
<evidence type="ECO:0000256" key="5">
    <source>
        <dbReference type="RuleBase" id="RU003910"/>
    </source>
</evidence>
<protein>
    <recommendedName>
        <fullName evidence="4">Small ribosomal subunit protein bS18</fullName>
    </recommendedName>
</protein>
<evidence type="ECO:0000256" key="2">
    <source>
        <dbReference type="ARBA" id="ARBA00022980"/>
    </source>
</evidence>
<dbReference type="EMBL" id="SOHY01000037">
    <property type="protein sequence ID" value="TEU03601.1"/>
    <property type="molecule type" value="Genomic_DNA"/>
</dbReference>
<keyword evidence="3 4" id="KW-0687">Ribonucleoprotein</keyword>
<evidence type="ECO:0000256" key="4">
    <source>
        <dbReference type="HAMAP-Rule" id="MF_00270"/>
    </source>
</evidence>
<dbReference type="PRINTS" id="PR00974">
    <property type="entry name" value="RIBOSOMALS18"/>
</dbReference>
<comment type="caution">
    <text evidence="6">The sequence shown here is derived from an EMBL/GenBank/DDBJ whole genome shotgun (WGS) entry which is preliminary data.</text>
</comment>
<comment type="function">
    <text evidence="4">Binds as a heterodimer with protein bS6 to the central domain of the 16S rRNA, where it helps stabilize the platform of the 30S subunit.</text>
</comment>
<dbReference type="InterPro" id="IPR001648">
    <property type="entry name" value="Ribosomal_bS18"/>
</dbReference>
<accession>A0A523ZII2</accession>
<gene>
    <name evidence="4 6" type="primary">rpsR</name>
    <name evidence="6" type="ORF">E3I16_00600</name>
</gene>
<proteinExistence type="inferred from homology"/>